<sequence length="142" mass="16284">MNYPHARFKHFHSISVTVNIGFLQVFLSLLNLLSNNCIGAMAARDLFPALLAVCALVMVRCQSSEDEDVDQGKEEEKSWWDENQDLINLVEHFFAALGVISAILWIIACCYCCFNCCTGWRTHERIFDNMQGRGRRRSNSLY</sequence>
<gene>
    <name evidence="2" type="ORF">AFUS01_LOCUS35500</name>
</gene>
<keyword evidence="1" id="KW-0812">Transmembrane</keyword>
<keyword evidence="1" id="KW-1133">Transmembrane helix</keyword>
<protein>
    <submittedName>
        <fullName evidence="2">Uncharacterized protein</fullName>
    </submittedName>
</protein>
<accession>A0A8J2PLW1</accession>
<evidence type="ECO:0000256" key="1">
    <source>
        <dbReference type="SAM" id="Phobius"/>
    </source>
</evidence>
<keyword evidence="3" id="KW-1185">Reference proteome</keyword>
<proteinExistence type="predicted"/>
<dbReference type="Proteomes" id="UP000708208">
    <property type="component" value="Unassembled WGS sequence"/>
</dbReference>
<name>A0A8J2PLW1_9HEXA</name>
<dbReference type="EMBL" id="CAJVCH010536053">
    <property type="protein sequence ID" value="CAG7825388.1"/>
    <property type="molecule type" value="Genomic_DNA"/>
</dbReference>
<reference evidence="2" key="1">
    <citation type="submission" date="2021-06" db="EMBL/GenBank/DDBJ databases">
        <authorList>
            <person name="Hodson N. C."/>
            <person name="Mongue J. A."/>
            <person name="Jaron S. K."/>
        </authorList>
    </citation>
    <scope>NUCLEOTIDE SEQUENCE</scope>
</reference>
<feature type="transmembrane region" description="Helical" evidence="1">
    <location>
        <begin position="93"/>
        <end position="114"/>
    </location>
</feature>
<evidence type="ECO:0000313" key="3">
    <source>
        <dbReference type="Proteomes" id="UP000708208"/>
    </source>
</evidence>
<evidence type="ECO:0000313" key="2">
    <source>
        <dbReference type="EMBL" id="CAG7825388.1"/>
    </source>
</evidence>
<organism evidence="2 3">
    <name type="scientific">Allacma fusca</name>
    <dbReference type="NCBI Taxonomy" id="39272"/>
    <lineage>
        <taxon>Eukaryota</taxon>
        <taxon>Metazoa</taxon>
        <taxon>Ecdysozoa</taxon>
        <taxon>Arthropoda</taxon>
        <taxon>Hexapoda</taxon>
        <taxon>Collembola</taxon>
        <taxon>Symphypleona</taxon>
        <taxon>Sminthuridae</taxon>
        <taxon>Allacma</taxon>
    </lineage>
</organism>
<keyword evidence="1" id="KW-0472">Membrane</keyword>
<comment type="caution">
    <text evidence="2">The sequence shown here is derived from an EMBL/GenBank/DDBJ whole genome shotgun (WGS) entry which is preliminary data.</text>
</comment>
<dbReference type="AlphaFoldDB" id="A0A8J2PLW1"/>